<dbReference type="EMBL" id="NSIT01000058">
    <property type="protein sequence ID" value="PJE79605.1"/>
    <property type="molecule type" value="Genomic_DNA"/>
</dbReference>
<protein>
    <submittedName>
        <fullName evidence="2">5,6-dimethylbenzimidazole synthase</fullName>
        <ecNumber evidence="2">1.13.11.79</ecNumber>
    </submittedName>
</protein>
<gene>
    <name evidence="2" type="ORF">CI610_01414</name>
</gene>
<dbReference type="InterPro" id="IPR029479">
    <property type="entry name" value="Nitroreductase"/>
</dbReference>
<reference evidence="2" key="1">
    <citation type="journal article" date="2017" name="Appl. Environ. Microbiol.">
        <title>Molecular characterization of an Endozoicomonas-like organism causing infection in king scallop Pecten maximus L.</title>
        <authorList>
            <person name="Cano I."/>
            <person name="van Aerle R."/>
            <person name="Ross S."/>
            <person name="Verner-Jeffreys D.W."/>
            <person name="Paley R.K."/>
            <person name="Rimmer G."/>
            <person name="Ryder D."/>
            <person name="Hooper P."/>
            <person name="Stone D."/>
            <person name="Feist S.W."/>
        </authorList>
    </citation>
    <scope>NUCLEOTIDE SEQUENCE</scope>
</reference>
<name>A0A2H9T8N3_9ZZZZ</name>
<dbReference type="InterPro" id="IPR012825">
    <property type="entry name" value="BluB"/>
</dbReference>
<dbReference type="SUPFAM" id="SSF55469">
    <property type="entry name" value="FMN-dependent nitroreductase-like"/>
    <property type="match status" value="1"/>
</dbReference>
<dbReference type="PANTHER" id="PTHR23026">
    <property type="entry name" value="NADPH NITROREDUCTASE"/>
    <property type="match status" value="1"/>
</dbReference>
<feature type="domain" description="Nitroreductase" evidence="1">
    <location>
        <begin position="25"/>
        <end position="189"/>
    </location>
</feature>
<dbReference type="PANTHER" id="PTHR23026:SF123">
    <property type="entry name" value="NAD(P)H NITROREDUCTASE RV3131-RELATED"/>
    <property type="match status" value="1"/>
</dbReference>
<dbReference type="AlphaFoldDB" id="A0A2H9T8N3"/>
<proteinExistence type="predicted"/>
<organism evidence="2">
    <name type="scientific">invertebrate metagenome</name>
    <dbReference type="NCBI Taxonomy" id="1711999"/>
    <lineage>
        <taxon>unclassified sequences</taxon>
        <taxon>metagenomes</taxon>
        <taxon>organismal metagenomes</taxon>
    </lineage>
</organism>
<dbReference type="InterPro" id="IPR050627">
    <property type="entry name" value="Nitroreductase/BluB"/>
</dbReference>
<dbReference type="Pfam" id="PF00881">
    <property type="entry name" value="Nitroreductase"/>
    <property type="match status" value="1"/>
</dbReference>
<keyword evidence="2" id="KW-0560">Oxidoreductase</keyword>
<dbReference type="GO" id="GO:0102919">
    <property type="term" value="F:5,6-dimethylbenzimidazole synthase activity"/>
    <property type="evidence" value="ECO:0007669"/>
    <property type="project" value="UniProtKB-EC"/>
</dbReference>
<dbReference type="InterPro" id="IPR000415">
    <property type="entry name" value="Nitroreductase-like"/>
</dbReference>
<evidence type="ECO:0000313" key="2">
    <source>
        <dbReference type="EMBL" id="PJE79605.1"/>
    </source>
</evidence>
<dbReference type="EC" id="1.13.11.79" evidence="2"/>
<evidence type="ECO:0000259" key="1">
    <source>
        <dbReference type="Pfam" id="PF00881"/>
    </source>
</evidence>
<comment type="caution">
    <text evidence="2">The sequence shown here is derived from an EMBL/GenBank/DDBJ whole genome shotgun (WGS) entry which is preliminary data.</text>
</comment>
<dbReference type="NCBIfam" id="TIGR02476">
    <property type="entry name" value="BluB"/>
    <property type="match status" value="1"/>
</dbReference>
<sequence>MADNKNKAPEFSDAFRRQLRQLFQWRRDVRRFRTTPLPDGVLGELLDMANLSPSVGLSQPWRFVSVKSSKIRSAVIADFERCNQEAVRRYSASRADDYCRLKLEGLREAPVQLGVFVDMDTGQGDGLGRQTMPETLHYSAVTAIYSLWLAARSYGIGVGWVSILNPEVVKKACDVPHHWDFIAWLCIGYPRDTSFHPELERAGWEKRRLLQEKIQEV</sequence>
<dbReference type="Gene3D" id="3.40.109.10">
    <property type="entry name" value="NADH Oxidase"/>
    <property type="match status" value="1"/>
</dbReference>
<accession>A0A2H9T8N3</accession>